<gene>
    <name evidence="3" type="ORF">CAEBREN_18100</name>
</gene>
<feature type="region of interest" description="Disordered" evidence="1">
    <location>
        <begin position="204"/>
        <end position="237"/>
    </location>
</feature>
<keyword evidence="2" id="KW-0812">Transmembrane</keyword>
<sequence length="237" mass="26474">MDTLVKNASAIAGCRPCAPNGFCTESADGFYSCLYEVSANMSQPLFDSIVTAEPLDCERSTIIIVCLFTTLVALLLGCAIGILIGRRRNHKHSFPWEKITSSSSGSFDSEIFRQVNADQMKREERRLFGYSRTLDDYEEEMETTTTKEKSRTIQKYMSQVSPAPSTSPPPASVLSNNDEQEIDVISSSEDVKMVEESLALELEKVSQMEKDADDNVEMKDEEEIDSEQSSFKSIELN</sequence>
<organism evidence="4">
    <name type="scientific">Caenorhabditis brenneri</name>
    <name type="common">Nematode worm</name>
    <dbReference type="NCBI Taxonomy" id="135651"/>
    <lineage>
        <taxon>Eukaryota</taxon>
        <taxon>Metazoa</taxon>
        <taxon>Ecdysozoa</taxon>
        <taxon>Nematoda</taxon>
        <taxon>Chromadorea</taxon>
        <taxon>Rhabditida</taxon>
        <taxon>Rhabditina</taxon>
        <taxon>Rhabditomorpha</taxon>
        <taxon>Rhabditoidea</taxon>
        <taxon>Rhabditidae</taxon>
        <taxon>Peloderinae</taxon>
        <taxon>Caenorhabditis</taxon>
    </lineage>
</organism>
<feature type="compositionally biased region" description="Acidic residues" evidence="1">
    <location>
        <begin position="211"/>
        <end position="226"/>
    </location>
</feature>
<keyword evidence="2" id="KW-1133">Transmembrane helix</keyword>
<dbReference type="HOGENOM" id="CLU_1171508_0_0_1"/>
<feature type="compositionally biased region" description="Polar residues" evidence="1">
    <location>
        <begin position="227"/>
        <end position="237"/>
    </location>
</feature>
<keyword evidence="2" id="KW-0472">Membrane</keyword>
<reference evidence="4" key="1">
    <citation type="submission" date="2011-07" db="EMBL/GenBank/DDBJ databases">
        <authorList>
            <consortium name="Caenorhabditis brenneri Sequencing and Analysis Consortium"/>
            <person name="Wilson R.K."/>
        </authorList>
    </citation>
    <scope>NUCLEOTIDE SEQUENCE [LARGE SCALE GENOMIC DNA]</scope>
    <source>
        <strain evidence="4">PB2801</strain>
    </source>
</reference>
<feature type="transmembrane region" description="Helical" evidence="2">
    <location>
        <begin position="62"/>
        <end position="84"/>
    </location>
</feature>
<dbReference type="EMBL" id="GL381040">
    <property type="protein sequence ID" value="EGT34252.1"/>
    <property type="molecule type" value="Genomic_DNA"/>
</dbReference>
<keyword evidence="4" id="KW-1185">Reference proteome</keyword>
<evidence type="ECO:0000256" key="2">
    <source>
        <dbReference type="SAM" id="Phobius"/>
    </source>
</evidence>
<evidence type="ECO:0000313" key="3">
    <source>
        <dbReference type="EMBL" id="EGT34252.1"/>
    </source>
</evidence>
<dbReference type="Proteomes" id="UP000008068">
    <property type="component" value="Unassembled WGS sequence"/>
</dbReference>
<evidence type="ECO:0000256" key="1">
    <source>
        <dbReference type="SAM" id="MobiDB-lite"/>
    </source>
</evidence>
<dbReference type="InParanoid" id="G0PLA1"/>
<dbReference type="AlphaFoldDB" id="G0PLA1"/>
<name>G0PLA1_CAEBE</name>
<feature type="region of interest" description="Disordered" evidence="1">
    <location>
        <begin position="138"/>
        <end position="176"/>
    </location>
</feature>
<evidence type="ECO:0000313" key="4">
    <source>
        <dbReference type="Proteomes" id="UP000008068"/>
    </source>
</evidence>
<accession>G0PLA1</accession>
<proteinExistence type="predicted"/>
<protein>
    <submittedName>
        <fullName evidence="3">Uncharacterized protein</fullName>
    </submittedName>
</protein>